<evidence type="ECO:0000259" key="9">
    <source>
        <dbReference type="Pfam" id="PF22638"/>
    </source>
</evidence>
<keyword evidence="10" id="KW-0969">Cilium</keyword>
<evidence type="ECO:0000256" key="5">
    <source>
        <dbReference type="ARBA" id="ARBA00022525"/>
    </source>
</evidence>
<evidence type="ECO:0000256" key="2">
    <source>
        <dbReference type="ARBA" id="ARBA00004613"/>
    </source>
</evidence>
<evidence type="ECO:0000256" key="1">
    <source>
        <dbReference type="ARBA" id="ARBA00004365"/>
    </source>
</evidence>
<gene>
    <name evidence="7 10" type="primary">flgK</name>
    <name evidence="10" type="ORF">NHG85_11980</name>
</gene>
<proteinExistence type="inferred from homology"/>
<keyword evidence="10" id="KW-0282">Flagellum</keyword>
<keyword evidence="10" id="KW-0966">Cell projection</keyword>
<dbReference type="PANTHER" id="PTHR30033">
    <property type="entry name" value="FLAGELLAR HOOK-ASSOCIATED PROTEIN 1"/>
    <property type="match status" value="1"/>
</dbReference>
<feature type="domain" description="Flagellar basal-body/hook protein C-terminal" evidence="8">
    <location>
        <begin position="432"/>
        <end position="467"/>
    </location>
</feature>
<evidence type="ECO:0000256" key="3">
    <source>
        <dbReference type="ARBA" id="ARBA00009677"/>
    </source>
</evidence>
<evidence type="ECO:0000313" key="11">
    <source>
        <dbReference type="Proteomes" id="UP001139477"/>
    </source>
</evidence>
<evidence type="ECO:0000313" key="10">
    <source>
        <dbReference type="EMBL" id="MCP1169231.1"/>
    </source>
</evidence>
<dbReference type="Proteomes" id="UP001139477">
    <property type="component" value="Unassembled WGS sequence"/>
</dbReference>
<dbReference type="Pfam" id="PF06429">
    <property type="entry name" value="Flg_bbr_C"/>
    <property type="match status" value="1"/>
</dbReference>
<dbReference type="PANTHER" id="PTHR30033:SF2">
    <property type="entry name" value="FLAGELLAR HOOK PROTEIN"/>
    <property type="match status" value="1"/>
</dbReference>
<keyword evidence="5 7" id="KW-0964">Secreted</keyword>
<dbReference type="InterPro" id="IPR053927">
    <property type="entry name" value="FlgK_helical"/>
</dbReference>
<dbReference type="GO" id="GO:0005198">
    <property type="term" value="F:structural molecule activity"/>
    <property type="evidence" value="ECO:0007669"/>
    <property type="project" value="UniProtKB-UniRule"/>
</dbReference>
<protein>
    <recommendedName>
        <fullName evidence="4 7">Flagellar hook-associated protein 1</fullName>
        <shortName evidence="7">HAP1</shortName>
    </recommendedName>
</protein>
<dbReference type="InterPro" id="IPR002371">
    <property type="entry name" value="FlgK"/>
</dbReference>
<accession>A0A9X2JS02</accession>
<evidence type="ECO:0000256" key="4">
    <source>
        <dbReference type="ARBA" id="ARBA00016244"/>
    </source>
</evidence>
<dbReference type="EMBL" id="JAMYXC010000186">
    <property type="protein sequence ID" value="MCP1169231.1"/>
    <property type="molecule type" value="Genomic_DNA"/>
</dbReference>
<dbReference type="AlphaFoldDB" id="A0A9X2JS02"/>
<dbReference type="GO" id="GO:0044780">
    <property type="term" value="P:bacterial-type flagellum assembly"/>
    <property type="evidence" value="ECO:0007669"/>
    <property type="project" value="InterPro"/>
</dbReference>
<dbReference type="GO" id="GO:0009424">
    <property type="term" value="C:bacterial-type flagellum hook"/>
    <property type="evidence" value="ECO:0007669"/>
    <property type="project" value="UniProtKB-UniRule"/>
</dbReference>
<comment type="caution">
    <text evidence="10">The sequence shown here is derived from an EMBL/GenBank/DDBJ whole genome shotgun (WGS) entry which is preliminary data.</text>
</comment>
<comment type="similarity">
    <text evidence="3 7">Belongs to the flagella basal body rod proteins family.</text>
</comment>
<keyword evidence="6 7" id="KW-0975">Bacterial flagellum</keyword>
<evidence type="ECO:0000256" key="6">
    <source>
        <dbReference type="ARBA" id="ARBA00023143"/>
    </source>
</evidence>
<evidence type="ECO:0000256" key="7">
    <source>
        <dbReference type="RuleBase" id="RU362065"/>
    </source>
</evidence>
<feature type="domain" description="Flagellar hook-associated protein FlgK helical" evidence="9">
    <location>
        <begin position="97"/>
        <end position="300"/>
    </location>
</feature>
<dbReference type="Pfam" id="PF22638">
    <property type="entry name" value="FlgK_D1"/>
    <property type="match status" value="1"/>
</dbReference>
<dbReference type="GO" id="GO:0005576">
    <property type="term" value="C:extracellular region"/>
    <property type="evidence" value="ECO:0007669"/>
    <property type="project" value="UniProtKB-SubCell"/>
</dbReference>
<dbReference type="SUPFAM" id="SSF64518">
    <property type="entry name" value="Phase 1 flagellin"/>
    <property type="match status" value="1"/>
</dbReference>
<evidence type="ECO:0000259" key="8">
    <source>
        <dbReference type="Pfam" id="PF06429"/>
    </source>
</evidence>
<reference evidence="10" key="1">
    <citation type="submission" date="2022-06" db="EMBL/GenBank/DDBJ databases">
        <title>Limimaricola sediminis sp. nov., isolated from an intertidal sediment.</title>
        <authorList>
            <person name="Shao X."/>
        </authorList>
    </citation>
    <scope>NUCLEOTIDE SEQUENCE</scope>
    <source>
        <strain evidence="10">ASW11-118</strain>
    </source>
</reference>
<keyword evidence="11" id="KW-1185">Reference proteome</keyword>
<dbReference type="NCBIfam" id="TIGR02492">
    <property type="entry name" value="flgK_ends"/>
    <property type="match status" value="1"/>
</dbReference>
<organism evidence="10 11">
    <name type="scientific">Limimaricola litoreus</name>
    <dbReference type="NCBI Taxonomy" id="2955316"/>
    <lineage>
        <taxon>Bacteria</taxon>
        <taxon>Pseudomonadati</taxon>
        <taxon>Pseudomonadota</taxon>
        <taxon>Alphaproteobacteria</taxon>
        <taxon>Rhodobacterales</taxon>
        <taxon>Paracoccaceae</taxon>
        <taxon>Limimaricola</taxon>
    </lineage>
</organism>
<dbReference type="InterPro" id="IPR010930">
    <property type="entry name" value="Flg_bb/hook_C_dom"/>
</dbReference>
<dbReference type="RefSeq" id="WP_253332674.1">
    <property type="nucleotide sequence ID" value="NZ_JAMYXC010000186.1"/>
</dbReference>
<name>A0A9X2JS02_9RHOB</name>
<comment type="subcellular location">
    <subcellularLocation>
        <location evidence="1 7">Bacterial flagellum</location>
    </subcellularLocation>
    <subcellularLocation>
        <location evidence="2 7">Secreted</location>
    </subcellularLocation>
</comment>
<sequence>MSITNAFAMARSGLAATESWAGLTSGNIANATTEGYARRSAPLTPQAGGGVAVSGIQRATEARLEQAHRIEISRVAGQEATAAALETYAATLGEIGGGTNLSDRLSALQVGLDALAANPSEPAIQQDALRAATGFASELADTADALERVREQTASAVIADVATVNATLREIVDLNTRISAEPDATQRRAGLEDSLSKTLDGLAEVLDLRVSHDERGRISVATSGGAMLVENDVAHELDFDFSETTLSVNGVDVTPGVAGARGSQEGRLAGRLDLLGDALPRMKAQLDTLAGAVIQGFEAADASLAPGQPGLFTDGGNSFDPAQVEGLAQRIAINPAAREDQGGGAWRLRDGMGAAAPGPSGYSGQADAFSMALAGNMSFDVEAGLGTTATASDFIGSLLSEQQALRNDARDRAEALGAGRDAAAQTRAAVQGVNIDEELQQLMLIEQSYAANATVMRTLDEMMDTLLAAVR</sequence>
<dbReference type="PRINTS" id="PR01005">
    <property type="entry name" value="FLGHOOKAP1"/>
</dbReference>